<evidence type="ECO:0000313" key="16">
    <source>
        <dbReference type="Proteomes" id="UP000460718"/>
    </source>
</evidence>
<evidence type="ECO:0000313" key="14">
    <source>
        <dbReference type="Proteomes" id="UP000440732"/>
    </source>
</evidence>
<dbReference type="EMBL" id="QXGB01000066">
    <property type="protein sequence ID" value="KAE9233170.1"/>
    <property type="molecule type" value="Genomic_DNA"/>
</dbReference>
<accession>A0A6A3M4F7</accession>
<dbReference type="EMBL" id="QXGD01000138">
    <property type="protein sequence ID" value="KAE9251104.1"/>
    <property type="molecule type" value="Genomic_DNA"/>
</dbReference>
<dbReference type="EMBL" id="QXFW01000103">
    <property type="protein sequence ID" value="KAE9025110.1"/>
    <property type="molecule type" value="Genomic_DNA"/>
</dbReference>
<sequence length="73" mass="8315">MSCPAFCFFLVVGLPGTFLMVRRTLAASISYRLRSRWRVHCARSHACLTGCRGCLGTWQCRNLASVWRRLSYG</sequence>
<evidence type="ECO:0000313" key="9">
    <source>
        <dbReference type="EMBL" id="KAE9326879.1"/>
    </source>
</evidence>
<organism evidence="2 16">
    <name type="scientific">Phytophthora fragariae</name>
    <dbReference type="NCBI Taxonomy" id="53985"/>
    <lineage>
        <taxon>Eukaryota</taxon>
        <taxon>Sar</taxon>
        <taxon>Stramenopiles</taxon>
        <taxon>Oomycota</taxon>
        <taxon>Peronosporomycetes</taxon>
        <taxon>Peronosporales</taxon>
        <taxon>Peronosporaceae</taxon>
        <taxon>Phytophthora</taxon>
    </lineage>
</organism>
<evidence type="ECO:0000313" key="1">
    <source>
        <dbReference type="EMBL" id="KAE8946073.1"/>
    </source>
</evidence>
<name>A0A6A3M4F7_9STRA</name>
<dbReference type="EMBL" id="QXGF01000133">
    <property type="protein sequence ID" value="KAE8946073.1"/>
    <property type="molecule type" value="Genomic_DNA"/>
</dbReference>
<dbReference type="EMBL" id="QXGE01000060">
    <property type="protein sequence ID" value="KAE9326879.1"/>
    <property type="molecule type" value="Genomic_DNA"/>
</dbReference>
<comment type="caution">
    <text evidence="2">The sequence shown here is derived from an EMBL/GenBank/DDBJ whole genome shotgun (WGS) entry which is preliminary data.</text>
</comment>
<dbReference type="Proteomes" id="UP000460718">
    <property type="component" value="Unassembled WGS sequence"/>
</dbReference>
<dbReference type="Proteomes" id="UP000441208">
    <property type="component" value="Unassembled WGS sequence"/>
</dbReference>
<evidence type="ECO:0000313" key="6">
    <source>
        <dbReference type="EMBL" id="KAE9233170.1"/>
    </source>
</evidence>
<dbReference type="Proteomes" id="UP000440367">
    <property type="component" value="Unassembled WGS sequence"/>
</dbReference>
<evidence type="ECO:0000313" key="11">
    <source>
        <dbReference type="Proteomes" id="UP000433483"/>
    </source>
</evidence>
<dbReference type="Proteomes" id="UP000476176">
    <property type="component" value="Unassembled WGS sequence"/>
</dbReference>
<protein>
    <submittedName>
        <fullName evidence="2">Uncharacterized protein</fullName>
    </submittedName>
</protein>
<evidence type="ECO:0000313" key="15">
    <source>
        <dbReference type="Proteomes" id="UP000441208"/>
    </source>
</evidence>
<evidence type="ECO:0000313" key="17">
    <source>
        <dbReference type="Proteomes" id="UP000476176"/>
    </source>
</evidence>
<dbReference type="Proteomes" id="UP000429523">
    <property type="component" value="Unassembled WGS sequence"/>
</dbReference>
<evidence type="ECO:0000313" key="5">
    <source>
        <dbReference type="EMBL" id="KAE9154077.1"/>
    </source>
</evidence>
<evidence type="ECO:0000313" key="18">
    <source>
        <dbReference type="Proteomes" id="UP000488956"/>
    </source>
</evidence>
<proteinExistence type="predicted"/>
<dbReference type="Proteomes" id="UP000437068">
    <property type="component" value="Unassembled WGS sequence"/>
</dbReference>
<evidence type="ECO:0000313" key="13">
    <source>
        <dbReference type="Proteomes" id="UP000440367"/>
    </source>
</evidence>
<evidence type="ECO:0000313" key="7">
    <source>
        <dbReference type="EMBL" id="KAE9250786.1"/>
    </source>
</evidence>
<dbReference type="EMBL" id="QXGC01000082">
    <property type="protein sequence ID" value="KAE9250786.1"/>
    <property type="molecule type" value="Genomic_DNA"/>
</dbReference>
<dbReference type="EMBL" id="QXFZ01000064">
    <property type="protein sequence ID" value="KAE9135934.1"/>
    <property type="molecule type" value="Genomic_DNA"/>
</dbReference>
<dbReference type="Proteomes" id="UP000433483">
    <property type="component" value="Unassembled WGS sequence"/>
</dbReference>
<reference evidence="16 17" key="1">
    <citation type="submission" date="2018-09" db="EMBL/GenBank/DDBJ databases">
        <title>Genomic investigation of the strawberry pathogen Phytophthora fragariae indicates pathogenicity is determined by transcriptional variation in three key races.</title>
        <authorList>
            <person name="Adams T.M."/>
            <person name="Armitage A.D."/>
            <person name="Sobczyk M.K."/>
            <person name="Bates H.J."/>
            <person name="Dunwell J.M."/>
            <person name="Nellist C.F."/>
            <person name="Harrison R.J."/>
        </authorList>
    </citation>
    <scope>NUCLEOTIDE SEQUENCE [LARGE SCALE GENOMIC DNA]</scope>
    <source>
        <strain evidence="9 12">A4</strain>
        <strain evidence="8 13">BC-1</strain>
        <strain evidence="7 17">BC-23</strain>
        <strain evidence="6 11">NOV-27</strain>
        <strain evidence="5 14">NOV-5</strain>
        <strain evidence="4 15">NOV-71</strain>
        <strain evidence="1 10">NOV-9</strain>
        <strain evidence="3 18">ONT-3</strain>
        <strain evidence="2 16">SCRP245</strain>
    </source>
</reference>
<keyword evidence="11" id="KW-1185">Reference proteome</keyword>
<evidence type="ECO:0000313" key="2">
    <source>
        <dbReference type="EMBL" id="KAE9025110.1"/>
    </source>
</evidence>
<evidence type="ECO:0000313" key="10">
    <source>
        <dbReference type="Proteomes" id="UP000429523"/>
    </source>
</evidence>
<dbReference type="AlphaFoldDB" id="A0A6A3M4F7"/>
<dbReference type="Proteomes" id="UP000488956">
    <property type="component" value="Unassembled WGS sequence"/>
</dbReference>
<gene>
    <name evidence="9" type="ORF">PF001_g2216</name>
    <name evidence="8" type="ORF">PF002_g4438</name>
    <name evidence="7" type="ORF">PF004_g2776</name>
    <name evidence="6" type="ORF">PF005_g2437</name>
    <name evidence="5" type="ORF">PF006_g1864</name>
    <name evidence="4" type="ORF">PF007_g2382</name>
    <name evidence="1" type="ORF">PF009_g4297</name>
    <name evidence="3" type="ORF">PF010_g2019</name>
    <name evidence="2" type="ORF">PF011_g3186</name>
</gene>
<dbReference type="EMBL" id="QXFX01000053">
    <property type="protein sequence ID" value="KAE9135617.1"/>
    <property type="molecule type" value="Genomic_DNA"/>
</dbReference>
<evidence type="ECO:0000313" key="8">
    <source>
        <dbReference type="EMBL" id="KAE9251104.1"/>
    </source>
</evidence>
<dbReference type="EMBL" id="QXGA01000049">
    <property type="protein sequence ID" value="KAE9154077.1"/>
    <property type="molecule type" value="Genomic_DNA"/>
</dbReference>
<evidence type="ECO:0000313" key="3">
    <source>
        <dbReference type="EMBL" id="KAE9135617.1"/>
    </source>
</evidence>
<dbReference type="Proteomes" id="UP000440732">
    <property type="component" value="Unassembled WGS sequence"/>
</dbReference>
<evidence type="ECO:0000313" key="4">
    <source>
        <dbReference type="EMBL" id="KAE9135934.1"/>
    </source>
</evidence>
<evidence type="ECO:0000313" key="12">
    <source>
        <dbReference type="Proteomes" id="UP000437068"/>
    </source>
</evidence>